<proteinExistence type="predicted"/>
<dbReference type="EMBL" id="JAWDIE010000009">
    <property type="protein sequence ID" value="MEJ7138265.1"/>
    <property type="molecule type" value="Genomic_DNA"/>
</dbReference>
<dbReference type="Proteomes" id="UP001364695">
    <property type="component" value="Unassembled WGS sequence"/>
</dbReference>
<keyword evidence="2" id="KW-1185">Reference proteome</keyword>
<protein>
    <submittedName>
        <fullName evidence="1">F0F1 ATP synthase subunit B</fullName>
    </submittedName>
</protein>
<sequence>MNINSTLFIQVIVFLVLIAFTMKKIWPPLAKALDERAAKIAAGLKAADDASAAMANTRQQIDQQLAQTRAECSTRLADAERLAQSIVDEAKGKANDEGQKIRLQAQQEAGLEMGKVRDQLREQVALLAVKGAEQILRREVKPADHAELLNRLKSEL</sequence>
<accession>A0ACC6P206</accession>
<evidence type="ECO:0000313" key="2">
    <source>
        <dbReference type="Proteomes" id="UP001364695"/>
    </source>
</evidence>
<organism evidence="1 2">
    <name type="scientific">Amphibiibacter pelophylacis</name>
    <dbReference type="NCBI Taxonomy" id="1799477"/>
    <lineage>
        <taxon>Bacteria</taxon>
        <taxon>Pseudomonadati</taxon>
        <taxon>Pseudomonadota</taxon>
        <taxon>Betaproteobacteria</taxon>
        <taxon>Burkholderiales</taxon>
        <taxon>Sphaerotilaceae</taxon>
        <taxon>Amphibiibacter</taxon>
    </lineage>
</organism>
<evidence type="ECO:0000313" key="1">
    <source>
        <dbReference type="EMBL" id="MEJ7138265.1"/>
    </source>
</evidence>
<reference evidence="1" key="1">
    <citation type="submission" date="2023-10" db="EMBL/GenBank/DDBJ databases">
        <title>Amphibacter perezi, gen. nov., sp. nov. a novel taxa of the family Comamonadaceae, class Betaproteobacteria isolated from the skin microbiota of Pelophylax perezi from different populations.</title>
        <authorList>
            <person name="Costa S."/>
            <person name="Proenca D.N."/>
            <person name="Lopes I."/>
            <person name="Morais P.V."/>
        </authorList>
    </citation>
    <scope>NUCLEOTIDE SEQUENCE</scope>
    <source>
        <strain evidence="1">SL12-8</strain>
    </source>
</reference>
<name>A0ACC6P206_9BURK</name>
<gene>
    <name evidence="1" type="ORF">RV045_07455</name>
</gene>
<comment type="caution">
    <text evidence="1">The sequence shown here is derived from an EMBL/GenBank/DDBJ whole genome shotgun (WGS) entry which is preliminary data.</text>
</comment>